<dbReference type="Proteomes" id="UP000028525">
    <property type="component" value="Unassembled WGS sequence"/>
</dbReference>
<dbReference type="PRINTS" id="PR00032">
    <property type="entry name" value="HTHARAC"/>
</dbReference>
<dbReference type="InterPro" id="IPR011006">
    <property type="entry name" value="CheY-like_superfamily"/>
</dbReference>
<dbReference type="GO" id="GO:0005737">
    <property type="term" value="C:cytoplasm"/>
    <property type="evidence" value="ECO:0007669"/>
    <property type="project" value="UniProtKB-SubCell"/>
</dbReference>
<comment type="function">
    <text evidence="9">May play the central regulatory role in sporulation. It may be an element of the effector pathway responsible for the activation of sporulation genes in response to nutritional stress. Spo0A may act in concert with spo0H (a sigma factor) to control the expression of some genes that are critical to the sporulation process.</text>
</comment>
<keyword evidence="6" id="KW-0805">Transcription regulation</keyword>
<dbReference type="PANTHER" id="PTHR42713:SF3">
    <property type="entry name" value="TRANSCRIPTIONAL REGULATORY PROTEIN HPTR"/>
    <property type="match status" value="1"/>
</dbReference>
<dbReference type="Gene3D" id="3.40.50.2300">
    <property type="match status" value="1"/>
</dbReference>
<dbReference type="InterPro" id="IPR020449">
    <property type="entry name" value="Tscrpt_reg_AraC-type_HTH"/>
</dbReference>
<protein>
    <recommendedName>
        <fullName evidence="2">Stage 0 sporulation protein A homolog</fullName>
    </recommendedName>
</protein>
<evidence type="ECO:0000256" key="1">
    <source>
        <dbReference type="ARBA" id="ARBA00004496"/>
    </source>
</evidence>
<dbReference type="SMART" id="SM00342">
    <property type="entry name" value="HTH_ARAC"/>
    <property type="match status" value="1"/>
</dbReference>
<evidence type="ECO:0000313" key="14">
    <source>
        <dbReference type="Proteomes" id="UP000028525"/>
    </source>
</evidence>
<evidence type="ECO:0000256" key="6">
    <source>
        <dbReference type="ARBA" id="ARBA00023015"/>
    </source>
</evidence>
<dbReference type="InterPro" id="IPR009057">
    <property type="entry name" value="Homeodomain-like_sf"/>
</dbReference>
<dbReference type="InterPro" id="IPR051552">
    <property type="entry name" value="HptR"/>
</dbReference>
<evidence type="ECO:0000256" key="5">
    <source>
        <dbReference type="ARBA" id="ARBA00023012"/>
    </source>
</evidence>
<keyword evidence="8" id="KW-0804">Transcription</keyword>
<dbReference type="Gene3D" id="1.10.10.60">
    <property type="entry name" value="Homeodomain-like"/>
    <property type="match status" value="2"/>
</dbReference>
<reference evidence="13 14" key="1">
    <citation type="submission" date="2014-07" db="EMBL/GenBank/DDBJ databases">
        <title>Draft genome of Clostridium celerecrescens 152B isolated from sediments associated with methane hydrate from Krishna Godavari basin.</title>
        <authorList>
            <person name="Honkalas V.S."/>
            <person name="Dabir A.P."/>
            <person name="Arora P."/>
            <person name="Dhakephalkar P.K."/>
        </authorList>
    </citation>
    <scope>NUCLEOTIDE SEQUENCE [LARGE SCALE GENOMIC DNA]</scope>
    <source>
        <strain evidence="13 14">152B</strain>
    </source>
</reference>
<evidence type="ECO:0000256" key="2">
    <source>
        <dbReference type="ARBA" id="ARBA00018672"/>
    </source>
</evidence>
<evidence type="ECO:0000259" key="12">
    <source>
        <dbReference type="PROSITE" id="PS50110"/>
    </source>
</evidence>
<keyword evidence="14" id="KW-1185">Reference proteome</keyword>
<evidence type="ECO:0000256" key="3">
    <source>
        <dbReference type="ARBA" id="ARBA00022490"/>
    </source>
</evidence>
<dbReference type="GO" id="GO:0043565">
    <property type="term" value="F:sequence-specific DNA binding"/>
    <property type="evidence" value="ECO:0007669"/>
    <property type="project" value="InterPro"/>
</dbReference>
<keyword evidence="4 10" id="KW-0597">Phosphoprotein</keyword>
<accession>A0A084JQY8</accession>
<dbReference type="Pfam" id="PF00072">
    <property type="entry name" value="Response_reg"/>
    <property type="match status" value="1"/>
</dbReference>
<dbReference type="OrthoDB" id="1769137at2"/>
<dbReference type="PROSITE" id="PS00041">
    <property type="entry name" value="HTH_ARAC_FAMILY_1"/>
    <property type="match status" value="1"/>
</dbReference>
<dbReference type="STRING" id="29354.IO98_03610"/>
<keyword evidence="7" id="KW-0238">DNA-binding</keyword>
<dbReference type="GO" id="GO:0000160">
    <property type="term" value="P:phosphorelay signal transduction system"/>
    <property type="evidence" value="ECO:0007669"/>
    <property type="project" value="UniProtKB-KW"/>
</dbReference>
<keyword evidence="3" id="KW-0963">Cytoplasm</keyword>
<dbReference type="PANTHER" id="PTHR42713">
    <property type="entry name" value="HISTIDINE KINASE-RELATED"/>
    <property type="match status" value="1"/>
</dbReference>
<gene>
    <name evidence="13" type="ORF">IO98_03610</name>
</gene>
<evidence type="ECO:0000256" key="10">
    <source>
        <dbReference type="PROSITE-ProRule" id="PRU00169"/>
    </source>
</evidence>
<evidence type="ECO:0000256" key="7">
    <source>
        <dbReference type="ARBA" id="ARBA00023125"/>
    </source>
</evidence>
<dbReference type="RefSeq" id="WP_038277952.1">
    <property type="nucleotide sequence ID" value="NZ_JPME01000005.1"/>
</dbReference>
<dbReference type="GO" id="GO:0003700">
    <property type="term" value="F:DNA-binding transcription factor activity"/>
    <property type="evidence" value="ECO:0007669"/>
    <property type="project" value="InterPro"/>
</dbReference>
<comment type="caution">
    <text evidence="13">The sequence shown here is derived from an EMBL/GenBank/DDBJ whole genome shotgun (WGS) entry which is preliminary data.</text>
</comment>
<feature type="domain" description="HTH araC/xylS-type" evidence="11">
    <location>
        <begin position="241"/>
        <end position="338"/>
    </location>
</feature>
<dbReference type="AlphaFoldDB" id="A0A084JQY8"/>
<dbReference type="SUPFAM" id="SSF52172">
    <property type="entry name" value="CheY-like"/>
    <property type="match status" value="1"/>
</dbReference>
<dbReference type="SMART" id="SM00448">
    <property type="entry name" value="REC"/>
    <property type="match status" value="1"/>
</dbReference>
<name>A0A084JQY8_9FIRM</name>
<organism evidence="13 14">
    <name type="scientific">Lacrimispora celerecrescens</name>
    <dbReference type="NCBI Taxonomy" id="29354"/>
    <lineage>
        <taxon>Bacteria</taxon>
        <taxon>Bacillati</taxon>
        <taxon>Bacillota</taxon>
        <taxon>Clostridia</taxon>
        <taxon>Lachnospirales</taxon>
        <taxon>Lachnospiraceae</taxon>
        <taxon>Lacrimispora</taxon>
    </lineage>
</organism>
<comment type="subcellular location">
    <subcellularLocation>
        <location evidence="1">Cytoplasm</location>
    </subcellularLocation>
</comment>
<feature type="domain" description="Response regulatory" evidence="12">
    <location>
        <begin position="3"/>
        <end position="120"/>
    </location>
</feature>
<evidence type="ECO:0000313" key="13">
    <source>
        <dbReference type="EMBL" id="KEZ91372.1"/>
    </source>
</evidence>
<sequence>MYRMVVADDEYIVVEGIKAILERQKLQCEVVGYAYNGIDALDVIQEKKPDIVITDIRMPGLDGLSLIESCKEFLPEASYVVISGYTEFEYARRAITLGVVNYIDKPVTIQKIEEVLQEVEKRSNPPQYAYNRIIRETDRVVDMVLIGKAEGLEEGMEGILQVMRETVPDFEQYKQEIYKIMSMLVQIFKESNPDAVCQITHHDVEKLHGEEECRQYCLSLIRKMSELFLGKKVGSSHRVIQKLLQFIDEKYADNIGLNELAMLVNMNPAYLSILFRNEVGMSYVKYLTDLRIKKAKELLDEGMKVMDVSEKVGYYNYRYFCEIFKKYQGITPNEYKGHTRRRD</sequence>
<dbReference type="EMBL" id="JPME01000005">
    <property type="protein sequence ID" value="KEZ91372.1"/>
    <property type="molecule type" value="Genomic_DNA"/>
</dbReference>
<keyword evidence="5" id="KW-0902">Two-component regulatory system</keyword>
<evidence type="ECO:0000259" key="11">
    <source>
        <dbReference type="PROSITE" id="PS01124"/>
    </source>
</evidence>
<evidence type="ECO:0000256" key="8">
    <source>
        <dbReference type="ARBA" id="ARBA00023163"/>
    </source>
</evidence>
<evidence type="ECO:0000256" key="4">
    <source>
        <dbReference type="ARBA" id="ARBA00022553"/>
    </source>
</evidence>
<dbReference type="InterPro" id="IPR018062">
    <property type="entry name" value="HTH_AraC-typ_CS"/>
</dbReference>
<dbReference type="CDD" id="cd17536">
    <property type="entry name" value="REC_YesN-like"/>
    <property type="match status" value="1"/>
</dbReference>
<dbReference type="PROSITE" id="PS01124">
    <property type="entry name" value="HTH_ARAC_FAMILY_2"/>
    <property type="match status" value="1"/>
</dbReference>
<dbReference type="InterPro" id="IPR001789">
    <property type="entry name" value="Sig_transdc_resp-reg_receiver"/>
</dbReference>
<dbReference type="PROSITE" id="PS50110">
    <property type="entry name" value="RESPONSE_REGULATORY"/>
    <property type="match status" value="1"/>
</dbReference>
<feature type="modified residue" description="4-aspartylphosphate" evidence="10">
    <location>
        <position position="55"/>
    </location>
</feature>
<dbReference type="Pfam" id="PF12833">
    <property type="entry name" value="HTH_18"/>
    <property type="match status" value="1"/>
</dbReference>
<dbReference type="InterPro" id="IPR018060">
    <property type="entry name" value="HTH_AraC"/>
</dbReference>
<proteinExistence type="predicted"/>
<evidence type="ECO:0000256" key="9">
    <source>
        <dbReference type="ARBA" id="ARBA00024867"/>
    </source>
</evidence>
<dbReference type="SUPFAM" id="SSF46689">
    <property type="entry name" value="Homeodomain-like"/>
    <property type="match status" value="2"/>
</dbReference>